<dbReference type="Gene3D" id="6.10.340.10">
    <property type="match status" value="1"/>
</dbReference>
<feature type="transmembrane region" description="Helical" evidence="2">
    <location>
        <begin position="69"/>
        <end position="91"/>
    </location>
</feature>
<feature type="transmembrane region" description="Helical" evidence="2">
    <location>
        <begin position="20"/>
        <end position="49"/>
    </location>
</feature>
<dbReference type="Pfam" id="PF00672">
    <property type="entry name" value="HAMP"/>
    <property type="match status" value="1"/>
</dbReference>
<feature type="domain" description="HAMP" evidence="3">
    <location>
        <begin position="91"/>
        <end position="143"/>
    </location>
</feature>
<proteinExistence type="predicted"/>
<dbReference type="InterPro" id="IPR003660">
    <property type="entry name" value="HAMP_dom"/>
</dbReference>
<comment type="caution">
    <text evidence="4">The sequence shown here is derived from an EMBL/GenBank/DDBJ whole genome shotgun (WGS) entry which is preliminary data.</text>
</comment>
<evidence type="ECO:0000313" key="4">
    <source>
        <dbReference type="EMBL" id="KKN97105.1"/>
    </source>
</evidence>
<dbReference type="PROSITE" id="PS50885">
    <property type="entry name" value="HAMP"/>
    <property type="match status" value="1"/>
</dbReference>
<keyword evidence="2" id="KW-1133">Transmembrane helix</keyword>
<sequence length="244" mass="28630">MRKIKRNPNKENIFQRKTGIFIKILIPLLFLGLPIIILSYSAFLAKVFLPYPPEETLRKLPLIMTDIEFQTRLILVLTLVLALFLGTLISWRFSRRLGKISTGLKKILAGDLNFKIKIKDRNEIGEITYLLNKIVENLKETQLQLKIKEEEIEEKTSELSKKIRDLEHSRKEIEENRLATLNILEDVEEARLALHERIEELEKFNKLAVGRELRMVELKEEIKKLQDEPGKQKTSLDNKNKNYL</sequence>
<keyword evidence="2" id="KW-0812">Transmembrane</keyword>
<dbReference type="GO" id="GO:0016020">
    <property type="term" value="C:membrane"/>
    <property type="evidence" value="ECO:0007669"/>
    <property type="project" value="InterPro"/>
</dbReference>
<dbReference type="GO" id="GO:0007165">
    <property type="term" value="P:signal transduction"/>
    <property type="evidence" value="ECO:0007669"/>
    <property type="project" value="InterPro"/>
</dbReference>
<evidence type="ECO:0000259" key="3">
    <source>
        <dbReference type="PROSITE" id="PS50885"/>
    </source>
</evidence>
<feature type="coiled-coil region" evidence="1">
    <location>
        <begin position="131"/>
        <end position="228"/>
    </location>
</feature>
<reference evidence="4" key="1">
    <citation type="journal article" date="2015" name="Nature">
        <title>Complex archaea that bridge the gap between prokaryotes and eukaryotes.</title>
        <authorList>
            <person name="Spang A."/>
            <person name="Saw J.H."/>
            <person name="Jorgensen S.L."/>
            <person name="Zaremba-Niedzwiedzka K."/>
            <person name="Martijn J."/>
            <person name="Lind A.E."/>
            <person name="van Eijk R."/>
            <person name="Schleper C."/>
            <person name="Guy L."/>
            <person name="Ettema T.J."/>
        </authorList>
    </citation>
    <scope>NUCLEOTIDE SEQUENCE</scope>
</reference>
<protein>
    <recommendedName>
        <fullName evidence="3">HAMP domain-containing protein</fullName>
    </recommendedName>
</protein>
<organism evidence="4">
    <name type="scientific">marine sediment metagenome</name>
    <dbReference type="NCBI Taxonomy" id="412755"/>
    <lineage>
        <taxon>unclassified sequences</taxon>
        <taxon>metagenomes</taxon>
        <taxon>ecological metagenomes</taxon>
    </lineage>
</organism>
<dbReference type="SUPFAM" id="SSF158472">
    <property type="entry name" value="HAMP domain-like"/>
    <property type="match status" value="1"/>
</dbReference>
<dbReference type="CDD" id="cd06225">
    <property type="entry name" value="HAMP"/>
    <property type="match status" value="1"/>
</dbReference>
<dbReference type="EMBL" id="LAZR01000060">
    <property type="protein sequence ID" value="KKN97105.1"/>
    <property type="molecule type" value="Genomic_DNA"/>
</dbReference>
<dbReference type="AlphaFoldDB" id="A0A0F9UVM2"/>
<name>A0A0F9UVM2_9ZZZZ</name>
<accession>A0A0F9UVM2</accession>
<keyword evidence="2" id="KW-0472">Membrane</keyword>
<gene>
    <name evidence="4" type="ORF">LCGC14_0160630</name>
</gene>
<evidence type="ECO:0000256" key="2">
    <source>
        <dbReference type="SAM" id="Phobius"/>
    </source>
</evidence>
<dbReference type="SMART" id="SM00304">
    <property type="entry name" value="HAMP"/>
    <property type="match status" value="1"/>
</dbReference>
<keyword evidence="1" id="KW-0175">Coiled coil</keyword>
<evidence type="ECO:0000256" key="1">
    <source>
        <dbReference type="SAM" id="Coils"/>
    </source>
</evidence>